<feature type="transmembrane region" description="Helical" evidence="1">
    <location>
        <begin position="98"/>
        <end position="116"/>
    </location>
</feature>
<accession>A0A397VLZ4</accession>
<dbReference type="AlphaFoldDB" id="A0A397VLZ4"/>
<reference evidence="2 3" key="1">
    <citation type="submission" date="2018-06" db="EMBL/GenBank/DDBJ databases">
        <title>Comparative genomics reveals the genomic features of Rhizophagus irregularis, R. cerebriforme, R. diaphanum and Gigaspora rosea, and their symbiotic lifestyle signature.</title>
        <authorList>
            <person name="Morin E."/>
            <person name="San Clemente H."/>
            <person name="Chen E.C.H."/>
            <person name="De La Providencia I."/>
            <person name="Hainaut M."/>
            <person name="Kuo A."/>
            <person name="Kohler A."/>
            <person name="Murat C."/>
            <person name="Tang N."/>
            <person name="Roy S."/>
            <person name="Loubradou J."/>
            <person name="Henrissat B."/>
            <person name="Grigoriev I.V."/>
            <person name="Corradi N."/>
            <person name="Roux C."/>
            <person name="Martin F.M."/>
        </authorList>
    </citation>
    <scope>NUCLEOTIDE SEQUENCE [LARGE SCALE GENOMIC DNA]</scope>
    <source>
        <strain evidence="2 3">DAOM 194757</strain>
    </source>
</reference>
<organism evidence="2 3">
    <name type="scientific">Gigaspora rosea</name>
    <dbReference type="NCBI Taxonomy" id="44941"/>
    <lineage>
        <taxon>Eukaryota</taxon>
        <taxon>Fungi</taxon>
        <taxon>Fungi incertae sedis</taxon>
        <taxon>Mucoromycota</taxon>
        <taxon>Glomeromycotina</taxon>
        <taxon>Glomeromycetes</taxon>
        <taxon>Diversisporales</taxon>
        <taxon>Gigasporaceae</taxon>
        <taxon>Gigaspora</taxon>
    </lineage>
</organism>
<proteinExistence type="predicted"/>
<protein>
    <submittedName>
        <fullName evidence="2">Uncharacterized protein</fullName>
    </submittedName>
</protein>
<sequence>MNCRGESTEIVRVVAADIAADGVTVSAGLFVKIICDFSESVSPKNAVIFFTTKKFYLHLKGSSVLVDARVVGLSLTFVPLIILLVFEAILFAFENTRISSLLNISLISLGGLASMLRHCSTRLSKNMLFAIAPENVM</sequence>
<name>A0A397VLZ4_9GLOM</name>
<dbReference type="EMBL" id="QKWP01000259">
    <property type="protein sequence ID" value="RIB23490.1"/>
    <property type="molecule type" value="Genomic_DNA"/>
</dbReference>
<keyword evidence="3" id="KW-1185">Reference proteome</keyword>
<comment type="caution">
    <text evidence="2">The sequence shown here is derived from an EMBL/GenBank/DDBJ whole genome shotgun (WGS) entry which is preliminary data.</text>
</comment>
<keyword evidence="1" id="KW-0812">Transmembrane</keyword>
<evidence type="ECO:0000313" key="3">
    <source>
        <dbReference type="Proteomes" id="UP000266673"/>
    </source>
</evidence>
<evidence type="ECO:0000313" key="2">
    <source>
        <dbReference type="EMBL" id="RIB23490.1"/>
    </source>
</evidence>
<gene>
    <name evidence="2" type="ORF">C2G38_2072654</name>
</gene>
<keyword evidence="1" id="KW-0472">Membrane</keyword>
<feature type="non-terminal residue" evidence="2">
    <location>
        <position position="137"/>
    </location>
</feature>
<dbReference type="Proteomes" id="UP000266673">
    <property type="component" value="Unassembled WGS sequence"/>
</dbReference>
<feature type="transmembrane region" description="Helical" evidence="1">
    <location>
        <begin position="70"/>
        <end position="92"/>
    </location>
</feature>
<keyword evidence="1" id="KW-1133">Transmembrane helix</keyword>
<evidence type="ECO:0000256" key="1">
    <source>
        <dbReference type="SAM" id="Phobius"/>
    </source>
</evidence>